<feature type="coiled-coil region" evidence="1">
    <location>
        <begin position="40"/>
        <end position="133"/>
    </location>
</feature>
<evidence type="ECO:0000313" key="2">
    <source>
        <dbReference type="EMBL" id="KYC65752.1"/>
    </source>
</evidence>
<dbReference type="Gene3D" id="1.10.287.1490">
    <property type="match status" value="1"/>
</dbReference>
<sequence>MKRYLKVALYVAAALVLLFIGWGIGVSKSTATIKGEKVTRDGLAKDIGDLKSKKSELKSELSALKDDYDAAEELVSQKDDLKTQLDTLNKQVDVAQADLKNAKSELKSTQSKVDAKKKDLASLTGQVQKAKSAPKTLAAGRYEVGKDIPEGRYKATPVGEGSNFVTFDGEGVPDVNTILGVNGEASYTFMVYDGYTVQTEATVKLTPID</sequence>
<comment type="caution">
    <text evidence="2">The sequence shown here is derived from an EMBL/GenBank/DDBJ whole genome shotgun (WGS) entry which is preliminary data.</text>
</comment>
<keyword evidence="2" id="KW-0378">Hydrolase</keyword>
<protein>
    <submittedName>
        <fullName evidence="2">Phosphoserine phosphatase</fullName>
        <ecNumber evidence="2">3.1.3.3</ecNumber>
    </submittedName>
</protein>
<reference evidence="2 3" key="1">
    <citation type="submission" date="2016-01" db="EMBL/GenBank/DDBJ databases">
        <title>Genome Sequences of Twelve Sporeforming Bacillus Species Isolated from Foods.</title>
        <authorList>
            <person name="Berendsen E.M."/>
            <person name="Wells-Bennik M.H."/>
            <person name="Krawcyk A.O."/>
            <person name="De Jong A."/>
            <person name="Holsappel S."/>
            <person name="Eijlander R.T."/>
            <person name="Kuipers O.P."/>
        </authorList>
    </citation>
    <scope>NUCLEOTIDE SEQUENCE [LARGE SCALE GENOMIC DNA]</scope>
    <source>
        <strain evidence="2 3">B4098</strain>
    </source>
</reference>
<dbReference type="Proteomes" id="UP000075288">
    <property type="component" value="Unassembled WGS sequence"/>
</dbReference>
<dbReference type="SUPFAM" id="SSF58100">
    <property type="entry name" value="Bacterial hemolysins"/>
    <property type="match status" value="1"/>
</dbReference>
<dbReference type="RefSeq" id="WP_235601553.1">
    <property type="nucleotide sequence ID" value="NZ_JBCNCD010000074.1"/>
</dbReference>
<proteinExistence type="predicted"/>
<accession>A0A150K8A0</accession>
<name>A0A150K8A0_HEYCO</name>
<dbReference type="EMBL" id="LQYG01000013">
    <property type="protein sequence ID" value="KYC65752.1"/>
    <property type="molecule type" value="Genomic_DNA"/>
</dbReference>
<gene>
    <name evidence="2" type="ORF">B4098_0969</name>
</gene>
<dbReference type="GO" id="GO:0016787">
    <property type="term" value="F:hydrolase activity"/>
    <property type="evidence" value="ECO:0007669"/>
    <property type="project" value="UniProtKB-KW"/>
</dbReference>
<dbReference type="PATRIC" id="fig|1398.26.peg.893"/>
<evidence type="ECO:0000256" key="1">
    <source>
        <dbReference type="SAM" id="Coils"/>
    </source>
</evidence>
<organism evidence="2 3">
    <name type="scientific">Heyndrickxia coagulans</name>
    <name type="common">Weizmannia coagulans</name>
    <dbReference type="NCBI Taxonomy" id="1398"/>
    <lineage>
        <taxon>Bacteria</taxon>
        <taxon>Bacillati</taxon>
        <taxon>Bacillota</taxon>
        <taxon>Bacilli</taxon>
        <taxon>Bacillales</taxon>
        <taxon>Bacillaceae</taxon>
        <taxon>Heyndrickxia</taxon>
    </lineage>
</organism>
<dbReference type="AlphaFoldDB" id="A0A150K8A0"/>
<dbReference type="EC" id="3.1.3.3" evidence="2"/>
<evidence type="ECO:0000313" key="3">
    <source>
        <dbReference type="Proteomes" id="UP000075288"/>
    </source>
</evidence>
<keyword evidence="1" id="KW-0175">Coiled coil</keyword>